<keyword evidence="1" id="KW-1133">Transmembrane helix</keyword>
<feature type="transmembrane region" description="Helical" evidence="1">
    <location>
        <begin position="20"/>
        <end position="37"/>
    </location>
</feature>
<proteinExistence type="predicted"/>
<comment type="caution">
    <text evidence="2">The sequence shown here is derived from an EMBL/GenBank/DDBJ whole genome shotgun (WGS) entry which is preliminary data.</text>
</comment>
<gene>
    <name evidence="2" type="ORF">SGL43_00264</name>
</gene>
<evidence type="ECO:0000313" key="2">
    <source>
        <dbReference type="EMBL" id="CAH9413266.1"/>
    </source>
</evidence>
<organism evidence="2 3">
    <name type="scientific">Streptomyces globisporus</name>
    <dbReference type="NCBI Taxonomy" id="1908"/>
    <lineage>
        <taxon>Bacteria</taxon>
        <taxon>Bacillati</taxon>
        <taxon>Actinomycetota</taxon>
        <taxon>Actinomycetes</taxon>
        <taxon>Kitasatosporales</taxon>
        <taxon>Streptomycetaceae</taxon>
        <taxon>Streptomyces</taxon>
    </lineage>
</organism>
<accession>A0ABN8USR7</accession>
<sequence length="140" mass="14426">MAQAVTSRVPREMVGAAADGAFKVVLAVVFVAGAAPLGELLGAPVWLMAVAGVALLVGGGIELRYLRSRPMRTYLKLMIGYDACWVLAALVGLLMAWQGSTAGGEVWMGYQVIAPLVFAAVLIAAAPARLPSEARGDASA</sequence>
<feature type="transmembrane region" description="Helical" evidence="1">
    <location>
        <begin position="43"/>
        <end position="66"/>
    </location>
</feature>
<keyword evidence="3" id="KW-1185">Reference proteome</keyword>
<keyword evidence="1" id="KW-0812">Transmembrane</keyword>
<dbReference type="EMBL" id="CAKXYP010000001">
    <property type="protein sequence ID" value="CAH9413266.1"/>
    <property type="molecule type" value="Genomic_DNA"/>
</dbReference>
<evidence type="ECO:0008006" key="4">
    <source>
        <dbReference type="Google" id="ProtNLM"/>
    </source>
</evidence>
<evidence type="ECO:0000313" key="3">
    <source>
        <dbReference type="Proteomes" id="UP001154015"/>
    </source>
</evidence>
<name>A0ABN8USR7_STRGL</name>
<keyword evidence="1" id="KW-0472">Membrane</keyword>
<protein>
    <recommendedName>
        <fullName evidence="4">Integral membrane protein</fullName>
    </recommendedName>
</protein>
<reference evidence="2" key="1">
    <citation type="submission" date="2022-03" db="EMBL/GenBank/DDBJ databases">
        <authorList>
            <person name="Leyn A S."/>
        </authorList>
    </citation>
    <scope>NUCLEOTIDE SEQUENCE</scope>
    <source>
        <strain evidence="2">Streptomyces globisporus 4-3</strain>
    </source>
</reference>
<evidence type="ECO:0000256" key="1">
    <source>
        <dbReference type="SAM" id="Phobius"/>
    </source>
</evidence>
<feature type="transmembrane region" description="Helical" evidence="1">
    <location>
        <begin position="109"/>
        <end position="128"/>
    </location>
</feature>
<feature type="transmembrane region" description="Helical" evidence="1">
    <location>
        <begin position="78"/>
        <end position="97"/>
    </location>
</feature>
<dbReference type="Proteomes" id="UP001154015">
    <property type="component" value="Unassembled WGS sequence"/>
</dbReference>